<evidence type="ECO:0000313" key="3">
    <source>
        <dbReference type="Proteomes" id="UP001201812"/>
    </source>
</evidence>
<evidence type="ECO:0008006" key="4">
    <source>
        <dbReference type="Google" id="ProtNLM"/>
    </source>
</evidence>
<feature type="region of interest" description="Disordered" evidence="1">
    <location>
        <begin position="40"/>
        <end position="71"/>
    </location>
</feature>
<feature type="compositionally biased region" description="Basic and acidic residues" evidence="1">
    <location>
        <begin position="40"/>
        <end position="51"/>
    </location>
</feature>
<sequence>MPAKERKFEFRRVVFERVYPTFPETNVDIDYPTKDITYEPKESIYLPKDDSGSPEIESEDEDDLMKKKKKAPEGLPGFAEAHLTAIYANAEIKATQLGPIKGKLVKGDGSKPYAGESIQLETLDGETMTGKTDDQGRYTFMYHGAAGPFILRYGVGFHTA</sequence>
<organism evidence="2 3">
    <name type="scientific">Ditylenchus destructor</name>
    <dbReference type="NCBI Taxonomy" id="166010"/>
    <lineage>
        <taxon>Eukaryota</taxon>
        <taxon>Metazoa</taxon>
        <taxon>Ecdysozoa</taxon>
        <taxon>Nematoda</taxon>
        <taxon>Chromadorea</taxon>
        <taxon>Rhabditida</taxon>
        <taxon>Tylenchina</taxon>
        <taxon>Tylenchomorpha</taxon>
        <taxon>Sphaerularioidea</taxon>
        <taxon>Anguinidae</taxon>
        <taxon>Anguininae</taxon>
        <taxon>Ditylenchus</taxon>
    </lineage>
</organism>
<gene>
    <name evidence="2" type="ORF">DdX_19782</name>
</gene>
<dbReference type="Proteomes" id="UP001201812">
    <property type="component" value="Unassembled WGS sequence"/>
</dbReference>
<name>A0AAD4MHD0_9BILA</name>
<keyword evidence="3" id="KW-1185">Reference proteome</keyword>
<evidence type="ECO:0000256" key="1">
    <source>
        <dbReference type="SAM" id="MobiDB-lite"/>
    </source>
</evidence>
<dbReference type="AlphaFoldDB" id="A0AAD4MHD0"/>
<accession>A0AAD4MHD0</accession>
<comment type="caution">
    <text evidence="2">The sequence shown here is derived from an EMBL/GenBank/DDBJ whole genome shotgun (WGS) entry which is preliminary data.</text>
</comment>
<proteinExistence type="predicted"/>
<protein>
    <recommendedName>
        <fullName evidence="4">Carboxypeptidase regulatory-like domain-containing protein</fullName>
    </recommendedName>
</protein>
<reference evidence="2" key="1">
    <citation type="submission" date="2022-01" db="EMBL/GenBank/DDBJ databases">
        <title>Genome Sequence Resource for Two Populations of Ditylenchus destructor, the Migratory Endoparasitic Phytonematode.</title>
        <authorList>
            <person name="Zhang H."/>
            <person name="Lin R."/>
            <person name="Xie B."/>
        </authorList>
    </citation>
    <scope>NUCLEOTIDE SEQUENCE</scope>
    <source>
        <strain evidence="2">BazhouSP</strain>
    </source>
</reference>
<dbReference type="EMBL" id="JAKKPZ010000444">
    <property type="protein sequence ID" value="KAI1695082.1"/>
    <property type="molecule type" value="Genomic_DNA"/>
</dbReference>
<evidence type="ECO:0000313" key="2">
    <source>
        <dbReference type="EMBL" id="KAI1695082.1"/>
    </source>
</evidence>